<evidence type="ECO:0000313" key="1">
    <source>
        <dbReference type="EMBL" id="GGN91721.1"/>
    </source>
</evidence>
<keyword evidence="2" id="KW-1185">Reference proteome</keyword>
<protein>
    <submittedName>
        <fullName evidence="1">Uncharacterized protein</fullName>
    </submittedName>
</protein>
<organism evidence="1 2">
    <name type="scientific">Saccharibacillus kuerlensis</name>
    <dbReference type="NCBI Taxonomy" id="459527"/>
    <lineage>
        <taxon>Bacteria</taxon>
        <taxon>Bacillati</taxon>
        <taxon>Bacillota</taxon>
        <taxon>Bacilli</taxon>
        <taxon>Bacillales</taxon>
        <taxon>Paenibacillaceae</taxon>
        <taxon>Saccharibacillus</taxon>
    </lineage>
</organism>
<name>A0ABQ2KS69_9BACL</name>
<sequence length="60" mass="7005">MKYSKANTTIIDIIMKMYMTASLNFKLNYTTISYITNSSIGSENMQYGGRKKWNMLCLDY</sequence>
<dbReference type="Proteomes" id="UP000606653">
    <property type="component" value="Unassembled WGS sequence"/>
</dbReference>
<reference evidence="2" key="1">
    <citation type="journal article" date="2019" name="Int. J. Syst. Evol. Microbiol.">
        <title>The Global Catalogue of Microorganisms (GCM) 10K type strain sequencing project: providing services to taxonomists for standard genome sequencing and annotation.</title>
        <authorList>
            <consortium name="The Broad Institute Genomics Platform"/>
            <consortium name="The Broad Institute Genome Sequencing Center for Infectious Disease"/>
            <person name="Wu L."/>
            <person name="Ma J."/>
        </authorList>
    </citation>
    <scope>NUCLEOTIDE SEQUENCE [LARGE SCALE GENOMIC DNA]</scope>
    <source>
        <strain evidence="2">CGMCC 1.6964</strain>
    </source>
</reference>
<proteinExistence type="predicted"/>
<accession>A0ABQ2KS69</accession>
<evidence type="ECO:0000313" key="2">
    <source>
        <dbReference type="Proteomes" id="UP000606653"/>
    </source>
</evidence>
<dbReference type="EMBL" id="BMLN01000001">
    <property type="protein sequence ID" value="GGN91721.1"/>
    <property type="molecule type" value="Genomic_DNA"/>
</dbReference>
<gene>
    <name evidence="1" type="ORF">GCM10010969_03520</name>
</gene>
<comment type="caution">
    <text evidence="1">The sequence shown here is derived from an EMBL/GenBank/DDBJ whole genome shotgun (WGS) entry which is preliminary data.</text>
</comment>